<accession>A0ACB7YFR1</accession>
<dbReference type="Proteomes" id="UP000828048">
    <property type="component" value="Chromosome 8"/>
</dbReference>
<comment type="caution">
    <text evidence="1">The sequence shown here is derived from an EMBL/GenBank/DDBJ whole genome shotgun (WGS) entry which is preliminary data.</text>
</comment>
<name>A0ACB7YFR1_9ERIC</name>
<sequence>MWTNPLSLLMRLKDCVSGFEASMQCASFLPGFYSSRDLTVGDNGGAWTLYSTEKTLNNTPSLNVFSPLPTKDQFSVHEKEVLRQTILQQESIFRDQVRALHRLYRRQRELMDDVKRRILSPQNIQCQSTSFLPKISSEAAHGTRQIPSLPWVNPTASRLSVSSAENFQSTSSFSELSGSKCEKPKKKMFDLELPAEEYIDSEEEDQFGNKKVSELSEVPPYPTKRIQEVSQKSDLELFPCGDPSSRRTYDLADLNEPLELEDAVATSSMDLNMPPGGLLDSEIAQPNVRTEDSVKKLEDLGVLPAPRVKMQDFSNKANKLAENSSHKESVFSQAFSTAVCDPEPKRFKASDASDAEDNVYMETIADNMISEVSNQIDLNCCINEEESSPNLSVPVVTKTVTEIELEAPVSPENKECSPPRGESEENLLETPIKLSKQEEDGDNQNDELVRLAAEAIVLISTPGFPKLLSGNIVCERLDGSPNDSLHWFAEVVTSFAGDLDNEIGMVLGQEFSSDGSDYFEAMTLELTETRAEDYRCQSSVQKEEVTSGSSSASKPRKGRMRGEQRRNFQTEVLPSLSSLSRHEVTEDLQMIGGMMQAAGFLAGTIPGKRNGGRNGCSRARKRSSNSLSNGIENTVCSPLKQQNIDGCFALGERSLKGWGKVNRRRRGPRIPATSTPLVFG</sequence>
<evidence type="ECO:0000313" key="1">
    <source>
        <dbReference type="EMBL" id="KAH7851999.1"/>
    </source>
</evidence>
<reference evidence="1 2" key="1">
    <citation type="journal article" date="2021" name="Hortic Res">
        <title>High-quality reference genome and annotation aids understanding of berry development for evergreen blueberry (Vaccinium darrowii).</title>
        <authorList>
            <person name="Yu J."/>
            <person name="Hulse-Kemp A.M."/>
            <person name="Babiker E."/>
            <person name="Staton M."/>
        </authorList>
    </citation>
    <scope>NUCLEOTIDE SEQUENCE [LARGE SCALE GENOMIC DNA]</scope>
    <source>
        <strain evidence="2">cv. NJ 8807/NJ 8810</strain>
        <tissue evidence="1">Young leaf</tissue>
    </source>
</reference>
<proteinExistence type="predicted"/>
<gene>
    <name evidence="1" type="ORF">Vadar_019347</name>
</gene>
<protein>
    <submittedName>
        <fullName evidence="1">Uncharacterized protein</fullName>
    </submittedName>
</protein>
<dbReference type="EMBL" id="CM037158">
    <property type="protein sequence ID" value="KAH7851999.1"/>
    <property type="molecule type" value="Genomic_DNA"/>
</dbReference>
<organism evidence="1 2">
    <name type="scientific">Vaccinium darrowii</name>
    <dbReference type="NCBI Taxonomy" id="229202"/>
    <lineage>
        <taxon>Eukaryota</taxon>
        <taxon>Viridiplantae</taxon>
        <taxon>Streptophyta</taxon>
        <taxon>Embryophyta</taxon>
        <taxon>Tracheophyta</taxon>
        <taxon>Spermatophyta</taxon>
        <taxon>Magnoliopsida</taxon>
        <taxon>eudicotyledons</taxon>
        <taxon>Gunneridae</taxon>
        <taxon>Pentapetalae</taxon>
        <taxon>asterids</taxon>
        <taxon>Ericales</taxon>
        <taxon>Ericaceae</taxon>
        <taxon>Vaccinioideae</taxon>
        <taxon>Vaccinieae</taxon>
        <taxon>Vaccinium</taxon>
    </lineage>
</organism>
<keyword evidence="2" id="KW-1185">Reference proteome</keyword>
<evidence type="ECO:0000313" key="2">
    <source>
        <dbReference type="Proteomes" id="UP000828048"/>
    </source>
</evidence>